<proteinExistence type="inferred from homology"/>
<feature type="transmembrane region" description="Helical" evidence="7">
    <location>
        <begin position="126"/>
        <end position="147"/>
    </location>
</feature>
<dbReference type="AlphaFoldDB" id="A0A0N0NPX6"/>
<reference evidence="9 10" key="1">
    <citation type="submission" date="2015-06" db="EMBL/GenBank/DDBJ databases">
        <title>Draft genome of the ant-associated black yeast Phialophora attae CBS 131958.</title>
        <authorList>
            <person name="Moreno L.F."/>
            <person name="Stielow B.J."/>
            <person name="de Hoog S."/>
            <person name="Vicente V.A."/>
            <person name="Weiss V.A."/>
            <person name="de Vries M."/>
            <person name="Cruz L.M."/>
            <person name="Souza E.M."/>
        </authorList>
    </citation>
    <scope>NUCLEOTIDE SEQUENCE [LARGE SCALE GENOMIC DNA]</scope>
    <source>
        <strain evidence="9 10">CBS 131958</strain>
    </source>
</reference>
<dbReference type="InterPro" id="IPR049326">
    <property type="entry name" value="Rhodopsin_dom_fungi"/>
</dbReference>
<dbReference type="PANTHER" id="PTHR33048:SF166">
    <property type="entry name" value="PTH11-LIKE INTEGRAL MEMBRANE PROTEIN"/>
    <property type="match status" value="1"/>
</dbReference>
<protein>
    <recommendedName>
        <fullName evidence="8">Rhodopsin domain-containing protein</fullName>
    </recommendedName>
</protein>
<name>A0A0N0NPX6_9EURO</name>
<keyword evidence="2 7" id="KW-0812">Transmembrane</keyword>
<keyword evidence="10" id="KW-1185">Reference proteome</keyword>
<evidence type="ECO:0000256" key="7">
    <source>
        <dbReference type="SAM" id="Phobius"/>
    </source>
</evidence>
<evidence type="ECO:0000256" key="5">
    <source>
        <dbReference type="ARBA" id="ARBA00038359"/>
    </source>
</evidence>
<feature type="transmembrane region" description="Helical" evidence="7">
    <location>
        <begin position="40"/>
        <end position="61"/>
    </location>
</feature>
<feature type="region of interest" description="Disordered" evidence="6">
    <location>
        <begin position="334"/>
        <end position="374"/>
    </location>
</feature>
<dbReference type="Pfam" id="PF20684">
    <property type="entry name" value="Fung_rhodopsin"/>
    <property type="match status" value="1"/>
</dbReference>
<dbReference type="GeneID" id="28739358"/>
<dbReference type="RefSeq" id="XP_018003211.1">
    <property type="nucleotide sequence ID" value="XM_018147478.1"/>
</dbReference>
<keyword evidence="4 7" id="KW-0472">Membrane</keyword>
<comment type="caution">
    <text evidence="9">The sequence shown here is derived from an EMBL/GenBank/DDBJ whole genome shotgun (WGS) entry which is preliminary data.</text>
</comment>
<evidence type="ECO:0000256" key="6">
    <source>
        <dbReference type="SAM" id="MobiDB-lite"/>
    </source>
</evidence>
<keyword evidence="3 7" id="KW-1133">Transmembrane helix</keyword>
<feature type="transmembrane region" description="Helical" evidence="7">
    <location>
        <begin position="167"/>
        <end position="196"/>
    </location>
</feature>
<feature type="transmembrane region" description="Helical" evidence="7">
    <location>
        <begin position="6"/>
        <end position="28"/>
    </location>
</feature>
<dbReference type="GO" id="GO:0016020">
    <property type="term" value="C:membrane"/>
    <property type="evidence" value="ECO:0007669"/>
    <property type="project" value="UniProtKB-SubCell"/>
</dbReference>
<dbReference type="EMBL" id="LFJN01000005">
    <property type="protein sequence ID" value="KPI43248.1"/>
    <property type="molecule type" value="Genomic_DNA"/>
</dbReference>
<accession>A0A0N0NPX6</accession>
<evidence type="ECO:0000256" key="4">
    <source>
        <dbReference type="ARBA" id="ARBA00023136"/>
    </source>
</evidence>
<feature type="transmembrane region" description="Helical" evidence="7">
    <location>
        <begin position="208"/>
        <end position="231"/>
    </location>
</feature>
<dbReference type="InterPro" id="IPR052337">
    <property type="entry name" value="SAT4-like"/>
</dbReference>
<comment type="subcellular location">
    <subcellularLocation>
        <location evidence="1">Membrane</location>
        <topology evidence="1">Multi-pass membrane protein</topology>
    </subcellularLocation>
</comment>
<feature type="domain" description="Rhodopsin" evidence="8">
    <location>
        <begin position="25"/>
        <end position="265"/>
    </location>
</feature>
<evidence type="ECO:0000259" key="8">
    <source>
        <dbReference type="Pfam" id="PF20684"/>
    </source>
</evidence>
<dbReference type="PANTHER" id="PTHR33048">
    <property type="entry name" value="PTH11-LIKE INTEGRAL MEMBRANE PROTEIN (AFU_ORTHOLOGUE AFUA_5G11245)"/>
    <property type="match status" value="1"/>
</dbReference>
<dbReference type="VEuPathDB" id="FungiDB:AB675_7132"/>
<evidence type="ECO:0000313" key="9">
    <source>
        <dbReference type="EMBL" id="KPI43248.1"/>
    </source>
</evidence>
<organism evidence="9 10">
    <name type="scientific">Cyphellophora attinorum</name>
    <dbReference type="NCBI Taxonomy" id="1664694"/>
    <lineage>
        <taxon>Eukaryota</taxon>
        <taxon>Fungi</taxon>
        <taxon>Dikarya</taxon>
        <taxon>Ascomycota</taxon>
        <taxon>Pezizomycotina</taxon>
        <taxon>Eurotiomycetes</taxon>
        <taxon>Chaetothyriomycetidae</taxon>
        <taxon>Chaetothyriales</taxon>
        <taxon>Cyphellophoraceae</taxon>
        <taxon>Cyphellophora</taxon>
    </lineage>
</organism>
<feature type="transmembrane region" description="Helical" evidence="7">
    <location>
        <begin position="94"/>
        <end position="114"/>
    </location>
</feature>
<dbReference type="OrthoDB" id="2988756at2759"/>
<evidence type="ECO:0000256" key="2">
    <source>
        <dbReference type="ARBA" id="ARBA00022692"/>
    </source>
</evidence>
<sequence length="374" mass="42556">MLRSNDATRALYICSGLSLFILFARLIAARIRYRKFDVSSVLVALSIVVSIARLVTTYYYLRYGTTTGYIFATEPPHLSPEKLNEVQDGSVLTLVSRALITTFYWLQICLLLLFYSGMLRDLHWVWTIRATWVTIGVTYVVCIILTFTGCRPFRLYYQVDPNPGRCVLAYSQLLSQGVCNIILDLLLLAIASPFVFTRHRAPEYLVRVWALYIIGCFTIITTILRIVYLYADKSQNYQAMRSFWASIQMLTATVVANLPTLYGCLTMLKRRKSEQTVRRKSRPELWPAGGSADPVDVARRPFDCDGRSVELGPHRLDDICGDDDKAISRHISHASREMEGGGDEEKAVSQHIWRSRSRSSSEVSPTEITHIERV</sequence>
<gene>
    <name evidence="9" type="ORF">AB675_7132</name>
</gene>
<feature type="compositionally biased region" description="Basic and acidic residues" evidence="6">
    <location>
        <begin position="334"/>
        <end position="348"/>
    </location>
</feature>
<evidence type="ECO:0000256" key="1">
    <source>
        <dbReference type="ARBA" id="ARBA00004141"/>
    </source>
</evidence>
<comment type="similarity">
    <text evidence="5">Belongs to the SAT4 family.</text>
</comment>
<dbReference type="STRING" id="1664694.A0A0N0NPX6"/>
<evidence type="ECO:0000256" key="3">
    <source>
        <dbReference type="ARBA" id="ARBA00022989"/>
    </source>
</evidence>
<evidence type="ECO:0000313" key="10">
    <source>
        <dbReference type="Proteomes" id="UP000038010"/>
    </source>
</evidence>
<dbReference type="Proteomes" id="UP000038010">
    <property type="component" value="Unassembled WGS sequence"/>
</dbReference>
<feature type="transmembrane region" description="Helical" evidence="7">
    <location>
        <begin position="243"/>
        <end position="265"/>
    </location>
</feature>